<dbReference type="Proteomes" id="UP000009168">
    <property type="component" value="Unassembled WGS sequence"/>
</dbReference>
<evidence type="ECO:0000313" key="2">
    <source>
        <dbReference type="Proteomes" id="UP000009168"/>
    </source>
</evidence>
<name>W7XAQ7_TETTS</name>
<dbReference type="AlphaFoldDB" id="W7XAQ7"/>
<organism evidence="1 2">
    <name type="scientific">Tetrahymena thermophila (strain SB210)</name>
    <dbReference type="NCBI Taxonomy" id="312017"/>
    <lineage>
        <taxon>Eukaryota</taxon>
        <taxon>Sar</taxon>
        <taxon>Alveolata</taxon>
        <taxon>Ciliophora</taxon>
        <taxon>Intramacronucleata</taxon>
        <taxon>Oligohymenophorea</taxon>
        <taxon>Hymenostomatida</taxon>
        <taxon>Tetrahymenina</taxon>
        <taxon>Tetrahymenidae</taxon>
        <taxon>Tetrahymena</taxon>
    </lineage>
</organism>
<dbReference type="InParanoid" id="W7XAQ7"/>
<protein>
    <submittedName>
        <fullName evidence="1">Uncharacterized protein</fullName>
    </submittedName>
</protein>
<reference evidence="2" key="1">
    <citation type="journal article" date="2006" name="PLoS Biol.">
        <title>Macronuclear genome sequence of the ciliate Tetrahymena thermophila, a model eukaryote.</title>
        <authorList>
            <person name="Eisen J.A."/>
            <person name="Coyne R.S."/>
            <person name="Wu M."/>
            <person name="Wu D."/>
            <person name="Thiagarajan M."/>
            <person name="Wortman J.R."/>
            <person name="Badger J.H."/>
            <person name="Ren Q."/>
            <person name="Amedeo P."/>
            <person name="Jones K.M."/>
            <person name="Tallon L.J."/>
            <person name="Delcher A.L."/>
            <person name="Salzberg S.L."/>
            <person name="Silva J.C."/>
            <person name="Haas B.J."/>
            <person name="Majoros W.H."/>
            <person name="Farzad M."/>
            <person name="Carlton J.M."/>
            <person name="Smith R.K. Jr."/>
            <person name="Garg J."/>
            <person name="Pearlman R.E."/>
            <person name="Karrer K.M."/>
            <person name="Sun L."/>
            <person name="Manning G."/>
            <person name="Elde N.C."/>
            <person name="Turkewitz A.P."/>
            <person name="Asai D.J."/>
            <person name="Wilkes D.E."/>
            <person name="Wang Y."/>
            <person name="Cai H."/>
            <person name="Collins K."/>
            <person name="Stewart B.A."/>
            <person name="Lee S.R."/>
            <person name="Wilamowska K."/>
            <person name="Weinberg Z."/>
            <person name="Ruzzo W.L."/>
            <person name="Wloga D."/>
            <person name="Gaertig J."/>
            <person name="Frankel J."/>
            <person name="Tsao C.-C."/>
            <person name="Gorovsky M.A."/>
            <person name="Keeling P.J."/>
            <person name="Waller R.F."/>
            <person name="Patron N.J."/>
            <person name="Cherry J.M."/>
            <person name="Stover N.A."/>
            <person name="Krieger C.J."/>
            <person name="del Toro C."/>
            <person name="Ryder H.F."/>
            <person name="Williamson S.C."/>
            <person name="Barbeau R.A."/>
            <person name="Hamilton E.P."/>
            <person name="Orias E."/>
        </authorList>
    </citation>
    <scope>NUCLEOTIDE SEQUENCE [LARGE SCALE GENOMIC DNA]</scope>
    <source>
        <strain evidence="2">SB210</strain>
    </source>
</reference>
<dbReference type="EMBL" id="GG662853">
    <property type="protein sequence ID" value="EWS76445.1"/>
    <property type="molecule type" value="Genomic_DNA"/>
</dbReference>
<evidence type="ECO:0000313" key="1">
    <source>
        <dbReference type="EMBL" id="EWS76445.1"/>
    </source>
</evidence>
<sequence>MYKKNDKTKSIILQQKIKRDLFFYNNLNIKYENNLFYNLYLNQKQINNSRKSSIFQLRLKIELVFRDKINFKLFNLFSQNFQSIALNKQVLRNFFKYQEFSFLIQKIHSNQKMLRLIKLIKSKRGITIETGHVRKSIVHFKFDIIFYQVNTHLSFVRKSQQMIKTNKGWLLLSTNTNTSKHFNIQCNLYYKINYLQQVQKSSITIGTKWQLIHPFKQRLQIFNQFFKYLKKSKNQLKTINFQLCNKLVICCKKNKMYNQSTIIQIFLLIISRSSDIYVFKIQNNQIYKQIYIIMTLEILQAIYNQLNIYQLIIQNKFQIQIKVHQNLKIERNKQNQY</sequence>
<keyword evidence="2" id="KW-1185">Reference proteome</keyword>
<accession>W7XAQ7</accession>
<dbReference type="GeneID" id="24437100"/>
<gene>
    <name evidence="1" type="ORF">TTHERM_000071029</name>
</gene>
<proteinExistence type="predicted"/>
<dbReference type="KEGG" id="tet:TTHERM_000071029"/>
<dbReference type="RefSeq" id="XP_012651022.1">
    <property type="nucleotide sequence ID" value="XM_012795568.1"/>
</dbReference>